<keyword evidence="2 5" id="KW-0436">Ligase</keyword>
<dbReference type="PANTHER" id="PTHR43201:SF5">
    <property type="entry name" value="MEDIUM-CHAIN ACYL-COA LIGASE ACSF2, MITOCHONDRIAL"/>
    <property type="match status" value="1"/>
</dbReference>
<dbReference type="GO" id="GO:0031956">
    <property type="term" value="F:medium-chain fatty acid-CoA ligase activity"/>
    <property type="evidence" value="ECO:0007669"/>
    <property type="project" value="TreeGrafter"/>
</dbReference>
<dbReference type="SUPFAM" id="SSF56801">
    <property type="entry name" value="Acetyl-CoA synthetase-like"/>
    <property type="match status" value="1"/>
</dbReference>
<evidence type="ECO:0000313" key="5">
    <source>
        <dbReference type="EMBL" id="SLM98678.1"/>
    </source>
</evidence>
<accession>A0A1X6XHS7</accession>
<comment type="similarity">
    <text evidence="1">Belongs to the ATP-dependent AMP-binding enzyme family.</text>
</comment>
<proteinExistence type="inferred from homology"/>
<dbReference type="PANTHER" id="PTHR43201">
    <property type="entry name" value="ACYL-COA SYNTHETASE"/>
    <property type="match status" value="1"/>
</dbReference>
<organism evidence="5 6">
    <name type="scientific">Brevibacterium yomogidense</name>
    <dbReference type="NCBI Taxonomy" id="946573"/>
    <lineage>
        <taxon>Bacteria</taxon>
        <taxon>Bacillati</taxon>
        <taxon>Actinomycetota</taxon>
        <taxon>Actinomycetes</taxon>
        <taxon>Micrococcales</taxon>
        <taxon>Brevibacteriaceae</taxon>
        <taxon>Brevibacterium</taxon>
    </lineage>
</organism>
<name>A0A1X6XHS7_9MICO</name>
<dbReference type="PROSITE" id="PS00455">
    <property type="entry name" value="AMP_BINDING"/>
    <property type="match status" value="1"/>
</dbReference>
<dbReference type="InterPro" id="IPR045851">
    <property type="entry name" value="AMP-bd_C_sf"/>
</dbReference>
<keyword evidence="6" id="KW-1185">Reference proteome</keyword>
<gene>
    <name evidence="5" type="ORF">FM105_09345</name>
</gene>
<evidence type="ECO:0000256" key="1">
    <source>
        <dbReference type="ARBA" id="ARBA00006432"/>
    </source>
</evidence>
<feature type="domain" description="AMP-dependent synthetase/ligase" evidence="4">
    <location>
        <begin position="48"/>
        <end position="225"/>
    </location>
</feature>
<protein>
    <submittedName>
        <fullName evidence="5">O-succinylbenzoic acid--CoA ligase</fullName>
        <ecNumber evidence="5">6.2.1.26</ecNumber>
    </submittedName>
</protein>
<dbReference type="GO" id="GO:0006631">
    <property type="term" value="P:fatty acid metabolic process"/>
    <property type="evidence" value="ECO:0007669"/>
    <property type="project" value="TreeGrafter"/>
</dbReference>
<feature type="region of interest" description="Disordered" evidence="3">
    <location>
        <begin position="407"/>
        <end position="454"/>
    </location>
</feature>
<dbReference type="InterPro" id="IPR000873">
    <property type="entry name" value="AMP-dep_synth/lig_dom"/>
</dbReference>
<feature type="region of interest" description="Disordered" evidence="3">
    <location>
        <begin position="318"/>
        <end position="342"/>
    </location>
</feature>
<dbReference type="GO" id="GO:0008756">
    <property type="term" value="F:o-succinylbenzoate-CoA ligase activity"/>
    <property type="evidence" value="ECO:0007669"/>
    <property type="project" value="UniProtKB-EC"/>
</dbReference>
<evidence type="ECO:0000256" key="2">
    <source>
        <dbReference type="ARBA" id="ARBA00022598"/>
    </source>
</evidence>
<dbReference type="EMBL" id="FWFF01000017">
    <property type="protein sequence ID" value="SLM98678.1"/>
    <property type="molecule type" value="Genomic_DNA"/>
</dbReference>
<sequence length="511" mass="51682">MTTHSTVSAVAEMLAGGPGILLPRERSGALRTFGPAAYDLAGTPRPAPSLVLFTSGSTGTPKGVALGRDALVASARATEDLLSGPGRWHLCLPVNHIAGLQVVLRALLAGAPPTVASPAPAGAPAFDPQRFADDLAQTLRAAGDAPVYTSLVPTQLTRVLQSPKSAQVLARTSAVLLGGASISPRLLERAADAGVPIVRTYGMSETAGGCVYDGLPFPEVDVRIAGDGRIVLAGPVLADGYVRVDEDPISLTAIPHPPAPLEGQADSPADGRTDCRTDCRVDGPADLDRAADLPLAGGFHGEGPQRVLVTSDLGRWDDSATDGRLGDGSRQPAEGAGERPRIDVLGRADDVIVTGGENVSPHEVETALLPLAEPLGYAEVLVTARADEEWGEVLVALLVPDIARATGSSVSTGSEGSAGSGGSVGSVGSVGSDGSGGSHGSDAAGGRAQRPVPVPDAVLETLKTGLRSRGIAGPRVPRFAVEVDALPVKSIGKPDRAAARTLGEAAPPVDG</sequence>
<evidence type="ECO:0000259" key="4">
    <source>
        <dbReference type="Pfam" id="PF00501"/>
    </source>
</evidence>
<dbReference type="Pfam" id="PF00501">
    <property type="entry name" value="AMP-binding"/>
    <property type="match status" value="1"/>
</dbReference>
<reference evidence="6" key="1">
    <citation type="submission" date="2017-02" db="EMBL/GenBank/DDBJ databases">
        <authorList>
            <person name="Dridi B."/>
        </authorList>
    </citation>
    <scope>NUCLEOTIDE SEQUENCE [LARGE SCALE GENOMIC DNA]</scope>
    <source>
        <strain evidence="6">B Co 03.10</strain>
    </source>
</reference>
<feature type="region of interest" description="Disordered" evidence="3">
    <location>
        <begin position="253"/>
        <end position="274"/>
    </location>
</feature>
<dbReference type="Gene3D" id="3.30.300.30">
    <property type="match status" value="1"/>
</dbReference>
<dbReference type="InterPro" id="IPR020845">
    <property type="entry name" value="AMP-binding_CS"/>
</dbReference>
<dbReference type="RefSeq" id="WP_087007543.1">
    <property type="nucleotide sequence ID" value="NZ_FWFF01000017.1"/>
</dbReference>
<dbReference type="Proteomes" id="UP000196581">
    <property type="component" value="Unassembled WGS sequence"/>
</dbReference>
<dbReference type="Gene3D" id="3.40.50.12780">
    <property type="entry name" value="N-terminal domain of ligase-like"/>
    <property type="match status" value="1"/>
</dbReference>
<dbReference type="InterPro" id="IPR042099">
    <property type="entry name" value="ANL_N_sf"/>
</dbReference>
<dbReference type="AlphaFoldDB" id="A0A1X6XHS7"/>
<feature type="compositionally biased region" description="Gly residues" evidence="3">
    <location>
        <begin position="416"/>
        <end position="425"/>
    </location>
</feature>
<evidence type="ECO:0000313" key="6">
    <source>
        <dbReference type="Proteomes" id="UP000196581"/>
    </source>
</evidence>
<dbReference type="EC" id="6.2.1.26" evidence="5"/>
<evidence type="ECO:0000256" key="3">
    <source>
        <dbReference type="SAM" id="MobiDB-lite"/>
    </source>
</evidence>